<name>A0A450UJK6_9GAMM</name>
<sequence>MAINNQPLNRIELLTRAIAMWDMNDVTNIEYQGDYVYYVSFEGAFSTWGRAKVYAFYHPWHWVPASMPG</sequence>
<dbReference type="AlphaFoldDB" id="A0A450UJK6"/>
<gene>
    <name evidence="1" type="ORF">BECKLFY1418A_GA0070994_10263</name>
</gene>
<dbReference type="EMBL" id="CAADFH010000026">
    <property type="protein sequence ID" value="VFJ92742.1"/>
    <property type="molecule type" value="Genomic_DNA"/>
</dbReference>
<organism evidence="1">
    <name type="scientific">Candidatus Kentrum sp. LFY</name>
    <dbReference type="NCBI Taxonomy" id="2126342"/>
    <lineage>
        <taxon>Bacteria</taxon>
        <taxon>Pseudomonadati</taxon>
        <taxon>Pseudomonadota</taxon>
        <taxon>Gammaproteobacteria</taxon>
        <taxon>Candidatus Kentrum</taxon>
    </lineage>
</organism>
<evidence type="ECO:0000313" key="1">
    <source>
        <dbReference type="EMBL" id="VFJ92742.1"/>
    </source>
</evidence>
<proteinExistence type="predicted"/>
<reference evidence="1" key="1">
    <citation type="submission" date="2019-02" db="EMBL/GenBank/DDBJ databases">
        <authorList>
            <person name="Gruber-Vodicka R. H."/>
            <person name="Seah K. B. B."/>
        </authorList>
    </citation>
    <scope>NUCLEOTIDE SEQUENCE</scope>
    <source>
        <strain evidence="1">BECK_M6</strain>
    </source>
</reference>
<accession>A0A450UJK6</accession>
<protein>
    <submittedName>
        <fullName evidence="1">Uncharacterized protein</fullName>
    </submittedName>
</protein>